<dbReference type="STRING" id="1051891.A0A0C3PSH3"/>
<dbReference type="PROSITE" id="PS50082">
    <property type="entry name" value="WD_REPEATS_2"/>
    <property type="match status" value="2"/>
</dbReference>
<sequence>MVKPPPKKKQRFEKTDSSQKPNGKVKTKFFKAKKTPRDDKEKKPAQVFERVSQPDPSQKRRDDSRPSKPTQLKSLRGIVNEKGKARAELSALEPPSAPSKTKPAALIQAEEHPHKPTTFKIIAGSYEKLLYGLEGSFPSSSTLDGARPKPTLVPIFIFPAHVGSVRSVAASPSNGKWLATGSSADEVVRVWNLRQKKEVGGLFQHTGSITHLTFPSPHHLLSCSEDGTIVLYRTKDWAVLREFKGHKGKVNCVAVHPSGKVALSVGSDRTIRMWDFMRGRSAGSTKIYKEAELVRWSTTGTKFVVQTLNTIDVFSTSMTLLCQITHTARIQDLRFVSRPGGSTDSEVLLVAGEDKKVAMYEE</sequence>
<feature type="repeat" description="WD" evidence="3">
    <location>
        <begin position="243"/>
        <end position="284"/>
    </location>
</feature>
<keyword evidence="6" id="KW-1185">Reference proteome</keyword>
<dbReference type="SUPFAM" id="SSF50978">
    <property type="entry name" value="WD40 repeat-like"/>
    <property type="match status" value="1"/>
</dbReference>
<dbReference type="EMBL" id="KN823355">
    <property type="protein sequence ID" value="KIO17670.1"/>
    <property type="molecule type" value="Genomic_DNA"/>
</dbReference>
<feature type="compositionally biased region" description="Basic residues" evidence="4">
    <location>
        <begin position="1"/>
        <end position="11"/>
    </location>
</feature>
<feature type="region of interest" description="Disordered" evidence="4">
    <location>
        <begin position="1"/>
        <end position="102"/>
    </location>
</feature>
<dbReference type="HOGENOM" id="CLU_031466_0_0_1"/>
<feature type="non-terminal residue" evidence="5">
    <location>
        <position position="362"/>
    </location>
</feature>
<accession>A0A0C3PSH3</accession>
<keyword evidence="2" id="KW-0677">Repeat</keyword>
<evidence type="ECO:0000256" key="2">
    <source>
        <dbReference type="ARBA" id="ARBA00022737"/>
    </source>
</evidence>
<evidence type="ECO:0000256" key="1">
    <source>
        <dbReference type="ARBA" id="ARBA00022574"/>
    </source>
</evidence>
<dbReference type="InterPro" id="IPR036322">
    <property type="entry name" value="WD40_repeat_dom_sf"/>
</dbReference>
<evidence type="ECO:0000313" key="5">
    <source>
        <dbReference type="EMBL" id="KIO17670.1"/>
    </source>
</evidence>
<organism evidence="5 6">
    <name type="scientific">Tulasnella calospora MUT 4182</name>
    <dbReference type="NCBI Taxonomy" id="1051891"/>
    <lineage>
        <taxon>Eukaryota</taxon>
        <taxon>Fungi</taxon>
        <taxon>Dikarya</taxon>
        <taxon>Basidiomycota</taxon>
        <taxon>Agaricomycotina</taxon>
        <taxon>Agaricomycetes</taxon>
        <taxon>Cantharellales</taxon>
        <taxon>Tulasnellaceae</taxon>
        <taxon>Tulasnella</taxon>
    </lineage>
</organism>
<feature type="repeat" description="WD" evidence="3">
    <location>
        <begin position="158"/>
        <end position="201"/>
    </location>
</feature>
<dbReference type="AlphaFoldDB" id="A0A0C3PSH3"/>
<dbReference type="PROSITE" id="PS00678">
    <property type="entry name" value="WD_REPEATS_1"/>
    <property type="match status" value="1"/>
</dbReference>
<dbReference type="SMART" id="SM00320">
    <property type="entry name" value="WD40"/>
    <property type="match status" value="4"/>
</dbReference>
<dbReference type="Gene3D" id="2.130.10.10">
    <property type="entry name" value="YVTN repeat-like/Quinoprotein amine dehydrogenase"/>
    <property type="match status" value="1"/>
</dbReference>
<dbReference type="InterPro" id="IPR051959">
    <property type="entry name" value="PAK1-Kinase_Regulator"/>
</dbReference>
<feature type="compositionally biased region" description="Basic residues" evidence="4">
    <location>
        <begin position="23"/>
        <end position="34"/>
    </location>
</feature>
<evidence type="ECO:0000256" key="4">
    <source>
        <dbReference type="SAM" id="MobiDB-lite"/>
    </source>
</evidence>
<protein>
    <submittedName>
        <fullName evidence="5">Uncharacterized protein</fullName>
    </submittedName>
</protein>
<reference evidence="5 6" key="1">
    <citation type="submission" date="2014-04" db="EMBL/GenBank/DDBJ databases">
        <authorList>
            <consortium name="DOE Joint Genome Institute"/>
            <person name="Kuo A."/>
            <person name="Girlanda M."/>
            <person name="Perotto S."/>
            <person name="Kohler A."/>
            <person name="Nagy L.G."/>
            <person name="Floudas D."/>
            <person name="Copeland A."/>
            <person name="Barry K.W."/>
            <person name="Cichocki N."/>
            <person name="Veneault-Fourrey C."/>
            <person name="LaButti K."/>
            <person name="Lindquist E.A."/>
            <person name="Lipzen A."/>
            <person name="Lundell T."/>
            <person name="Morin E."/>
            <person name="Murat C."/>
            <person name="Sun H."/>
            <person name="Tunlid A."/>
            <person name="Henrissat B."/>
            <person name="Grigoriev I.V."/>
            <person name="Hibbett D.S."/>
            <person name="Martin F."/>
            <person name="Nordberg H.P."/>
            <person name="Cantor M.N."/>
            <person name="Hua S.X."/>
        </authorList>
    </citation>
    <scope>NUCLEOTIDE SEQUENCE [LARGE SCALE GENOMIC DNA]</scope>
    <source>
        <strain evidence="5 6">MUT 4182</strain>
    </source>
</reference>
<evidence type="ECO:0000256" key="3">
    <source>
        <dbReference type="PROSITE-ProRule" id="PRU00221"/>
    </source>
</evidence>
<feature type="compositionally biased region" description="Basic and acidic residues" evidence="4">
    <location>
        <begin position="57"/>
        <end position="66"/>
    </location>
</feature>
<dbReference type="OrthoDB" id="308449at2759"/>
<dbReference type="InterPro" id="IPR015943">
    <property type="entry name" value="WD40/YVTN_repeat-like_dom_sf"/>
</dbReference>
<dbReference type="InterPro" id="IPR019775">
    <property type="entry name" value="WD40_repeat_CS"/>
</dbReference>
<dbReference type="Proteomes" id="UP000054248">
    <property type="component" value="Unassembled WGS sequence"/>
</dbReference>
<dbReference type="PANTHER" id="PTHR44675">
    <property type="entry name" value="PAK1 INTERACTING PROTEIN 1"/>
    <property type="match status" value="1"/>
</dbReference>
<dbReference type="InterPro" id="IPR001680">
    <property type="entry name" value="WD40_rpt"/>
</dbReference>
<keyword evidence="1 3" id="KW-0853">WD repeat</keyword>
<gene>
    <name evidence="5" type="ORF">M407DRAFT_227773</name>
</gene>
<dbReference type="PANTHER" id="PTHR44675:SF1">
    <property type="entry name" value="P21-ACTIVATED PROTEIN KINASE-INTERACTING PROTEIN 1"/>
    <property type="match status" value="1"/>
</dbReference>
<name>A0A0C3PSH3_9AGAM</name>
<evidence type="ECO:0000313" key="6">
    <source>
        <dbReference type="Proteomes" id="UP000054248"/>
    </source>
</evidence>
<feature type="compositionally biased region" description="Basic and acidic residues" evidence="4">
    <location>
        <begin position="35"/>
        <end position="44"/>
    </location>
</feature>
<proteinExistence type="predicted"/>
<dbReference type="Pfam" id="PF00400">
    <property type="entry name" value="WD40"/>
    <property type="match status" value="3"/>
</dbReference>
<reference evidence="6" key="2">
    <citation type="submission" date="2015-01" db="EMBL/GenBank/DDBJ databases">
        <title>Evolutionary Origins and Diversification of the Mycorrhizal Mutualists.</title>
        <authorList>
            <consortium name="DOE Joint Genome Institute"/>
            <consortium name="Mycorrhizal Genomics Consortium"/>
            <person name="Kohler A."/>
            <person name="Kuo A."/>
            <person name="Nagy L.G."/>
            <person name="Floudas D."/>
            <person name="Copeland A."/>
            <person name="Barry K.W."/>
            <person name="Cichocki N."/>
            <person name="Veneault-Fourrey C."/>
            <person name="LaButti K."/>
            <person name="Lindquist E.A."/>
            <person name="Lipzen A."/>
            <person name="Lundell T."/>
            <person name="Morin E."/>
            <person name="Murat C."/>
            <person name="Riley R."/>
            <person name="Ohm R."/>
            <person name="Sun H."/>
            <person name="Tunlid A."/>
            <person name="Henrissat B."/>
            <person name="Grigoriev I.V."/>
            <person name="Hibbett D.S."/>
            <person name="Martin F."/>
        </authorList>
    </citation>
    <scope>NUCLEOTIDE SEQUENCE [LARGE SCALE GENOMIC DNA]</scope>
    <source>
        <strain evidence="6">MUT 4182</strain>
    </source>
</reference>
<dbReference type="PROSITE" id="PS50294">
    <property type="entry name" value="WD_REPEATS_REGION"/>
    <property type="match status" value="1"/>
</dbReference>